<protein>
    <submittedName>
        <fullName evidence="1">Uncharacterized protein</fullName>
    </submittedName>
</protein>
<dbReference type="EMBL" id="SUMC01000071">
    <property type="protein sequence ID" value="TKA01671.1"/>
    <property type="molecule type" value="Genomic_DNA"/>
</dbReference>
<accession>A0A4U0S3N3</accession>
<keyword evidence="2" id="KW-1185">Reference proteome</keyword>
<dbReference type="AlphaFoldDB" id="A0A4U0S3N3"/>
<organism evidence="1 2">
    <name type="scientific">Actinacidiphila oryziradicis</name>
    <dbReference type="NCBI Taxonomy" id="2571141"/>
    <lineage>
        <taxon>Bacteria</taxon>
        <taxon>Bacillati</taxon>
        <taxon>Actinomycetota</taxon>
        <taxon>Actinomycetes</taxon>
        <taxon>Kitasatosporales</taxon>
        <taxon>Streptomycetaceae</taxon>
        <taxon>Actinacidiphila</taxon>
    </lineage>
</organism>
<evidence type="ECO:0000313" key="2">
    <source>
        <dbReference type="Proteomes" id="UP000305778"/>
    </source>
</evidence>
<dbReference type="Proteomes" id="UP000305778">
    <property type="component" value="Unassembled WGS sequence"/>
</dbReference>
<proteinExistence type="predicted"/>
<gene>
    <name evidence="1" type="ORF">FCI23_40390</name>
</gene>
<name>A0A4U0S3N3_9ACTN</name>
<evidence type="ECO:0000313" key="1">
    <source>
        <dbReference type="EMBL" id="TKA01671.1"/>
    </source>
</evidence>
<comment type="caution">
    <text evidence="1">The sequence shown here is derived from an EMBL/GenBank/DDBJ whole genome shotgun (WGS) entry which is preliminary data.</text>
</comment>
<reference evidence="1 2" key="1">
    <citation type="submission" date="2019-04" db="EMBL/GenBank/DDBJ databases">
        <title>Streptomyces oryziradicis sp. nov., a novel actinomycete isolated from rhizosphere soil of rice (Oryza sativa L.).</title>
        <authorList>
            <person name="Li C."/>
        </authorList>
    </citation>
    <scope>NUCLEOTIDE SEQUENCE [LARGE SCALE GENOMIC DNA]</scope>
    <source>
        <strain evidence="1 2">NEAU-C40</strain>
    </source>
</reference>
<dbReference type="OrthoDB" id="4337860at2"/>
<sequence length="68" mass="7813">MSAIDLESAGEALRNREPAALLARLRWDTRTRDHVERCIAEGKTRREAIRCLKRYVAREMSPPAHPLT</sequence>